<accession>A0A2V0RBQ2</accession>
<evidence type="ECO:0000313" key="2">
    <source>
        <dbReference type="EMBL" id="GBH22783.1"/>
    </source>
</evidence>
<feature type="region of interest" description="Disordered" evidence="1">
    <location>
        <begin position="162"/>
        <end position="219"/>
    </location>
</feature>
<feature type="compositionally biased region" description="Pro residues" evidence="1">
    <location>
        <begin position="170"/>
        <end position="182"/>
    </location>
</feature>
<feature type="region of interest" description="Disordered" evidence="1">
    <location>
        <begin position="268"/>
        <end position="294"/>
    </location>
</feature>
<dbReference type="AlphaFoldDB" id="A0A2V0RBQ2"/>
<protein>
    <submittedName>
        <fullName evidence="2">RdRp</fullName>
    </submittedName>
</protein>
<comment type="caution">
    <text evidence="2">The sequence shown here is derived from an EMBL/GenBank/DDBJ whole genome shotgun (WGS) entry which is preliminary data.</text>
</comment>
<sequence length="840" mass="94743">MTKTRFGNTCPKICAYCHRAELEFLSIPRCAEDHMIRIMTVDRYCLRCNNSCFRSKYEKEDKAVALPTSYIADATSFAMKYEASTAFGIKPSCAELQLVNLACAARDGFRRRAYLTVGYAAIIDELVFRGPSWLWRSVTTIPRLEFLKQFYGCPTAWEALDALPGGGRPPRTPLPLPPPAEPPSDDEDDDQEEGAENGQNNVQAPGGNAVIPPGPTGPRPNVVWCTHRGIWVLEEPTAAAALAQAAVATTVEEQQRAYVDDEVLHSTTTVTQGERPELVEPPGLEGGAASGARTARARFPQITGKSNYLHSNNPKNLQTAHDMRNIGIGVHNPLVSEARTRDLLLEQLKEKVFTDSAHRKALRDFESVRKSALPKKLSHDERMRAEMEAMNAAFREDGVGFDTVVKAFVKSEVTAKDKPRAIANHENTRLYALAKVAYVFEHVMFDVFRGASIKGRAKREAIEGIFKGMSDMRDGARFVENDLTAFEFGISEPLKQIEQEIFRHIARSVGVEESGDVLFDRVVEDRDKCATWRMTYRDSTGERRTAKIRIPQTMRESGDRVTSSGNFLQNLIAWFSFLVDPEHVEDALDALIRFRGAKMFYVSPRDTTLHEVKGRMVRRKYLACFAFEGDDTAGRFEERIWAEGDEPCPTHAFFKRWGWEPKLVWKPMTGDTYMRFVGYEALIEDNHVVYDGGEMVMTPEVRRLVNTKSWSTTDVTPRELKTCIRIYASTLAEGFKRVEPMHSFLQAVYDDNKGGIDVKAEKVREYYLAMTGELPEAGTVMTRSVQMPEFEGADPDKWKRLLRVSAGDFTDREWADMCHIGTIRMHGADLRTCVPASWRD</sequence>
<organism evidence="2">
    <name type="scientific">viral metagenome</name>
    <dbReference type="NCBI Taxonomy" id="1070528"/>
    <lineage>
        <taxon>unclassified sequences</taxon>
        <taxon>metagenomes</taxon>
        <taxon>organismal metagenomes</taxon>
    </lineage>
</organism>
<dbReference type="SUPFAM" id="SSF56672">
    <property type="entry name" value="DNA/RNA polymerases"/>
    <property type="match status" value="1"/>
</dbReference>
<evidence type="ECO:0000256" key="1">
    <source>
        <dbReference type="SAM" id="MobiDB-lite"/>
    </source>
</evidence>
<feature type="compositionally biased region" description="Acidic residues" evidence="1">
    <location>
        <begin position="183"/>
        <end position="195"/>
    </location>
</feature>
<proteinExistence type="predicted"/>
<dbReference type="InterPro" id="IPR043502">
    <property type="entry name" value="DNA/RNA_pol_sf"/>
</dbReference>
<reference evidence="2" key="1">
    <citation type="submission" date="2017-04" db="EMBL/GenBank/DDBJ databases">
        <title>Unveiling RNA virosphere associated with marine microorganisms.</title>
        <authorList>
            <person name="Urayama S."/>
            <person name="Takaki Y."/>
            <person name="Nishi S."/>
            <person name="Yoshida Y."/>
            <person name="Deguchi S."/>
            <person name="Takai K."/>
            <person name="Nunoura T."/>
        </authorList>
    </citation>
    <scope>NUCLEOTIDE SEQUENCE</scope>
</reference>
<dbReference type="EMBL" id="BDQE01000080">
    <property type="protein sequence ID" value="GBH22783.1"/>
    <property type="molecule type" value="Genomic_RNA"/>
</dbReference>
<name>A0A2V0RBQ2_9ZZZZ</name>